<evidence type="ECO:0000313" key="1">
    <source>
        <dbReference type="EMBL" id="PUZ23360.1"/>
    </source>
</evidence>
<evidence type="ECO:0000313" key="2">
    <source>
        <dbReference type="Proteomes" id="UP000244450"/>
    </source>
</evidence>
<dbReference type="AlphaFoldDB" id="A0A2T7BEA2"/>
<accession>A0A2T7BEA2</accession>
<sequence>MPVWTVQKAIYYHLPPIQLPVKQRISGLGTTAAKDDNDLLPAHFAGARNDDDATLAAVRPAPCANMGGTHLARMVAASPAAVQMMYSGLFARDSRCRSKK</sequence>
<reference evidence="1 2" key="1">
    <citation type="submission" date="2018-04" db="EMBL/GenBank/DDBJ databases">
        <title>Chitinophaga fuyangensis sp. nov., isolated from soil in a chemical factory.</title>
        <authorList>
            <person name="Chen K."/>
        </authorList>
    </citation>
    <scope>NUCLEOTIDE SEQUENCE [LARGE SCALE GENOMIC DNA]</scope>
    <source>
        <strain evidence="1 2">LY-1</strain>
    </source>
</reference>
<name>A0A2T7BEA2_9BACT</name>
<comment type="caution">
    <text evidence="1">The sequence shown here is derived from an EMBL/GenBank/DDBJ whole genome shotgun (WGS) entry which is preliminary data.</text>
</comment>
<dbReference type="Proteomes" id="UP000244450">
    <property type="component" value="Unassembled WGS sequence"/>
</dbReference>
<organism evidence="1 2">
    <name type="scientific">Chitinophaga parva</name>
    <dbReference type="NCBI Taxonomy" id="2169414"/>
    <lineage>
        <taxon>Bacteria</taxon>
        <taxon>Pseudomonadati</taxon>
        <taxon>Bacteroidota</taxon>
        <taxon>Chitinophagia</taxon>
        <taxon>Chitinophagales</taxon>
        <taxon>Chitinophagaceae</taxon>
        <taxon>Chitinophaga</taxon>
    </lineage>
</organism>
<keyword evidence="2" id="KW-1185">Reference proteome</keyword>
<dbReference type="EMBL" id="QCYK01000003">
    <property type="protein sequence ID" value="PUZ23360.1"/>
    <property type="molecule type" value="Genomic_DNA"/>
</dbReference>
<gene>
    <name evidence="1" type="ORF">DCC81_23545</name>
</gene>
<protein>
    <submittedName>
        <fullName evidence="1">Uncharacterized protein</fullName>
    </submittedName>
</protein>
<proteinExistence type="predicted"/>